<reference evidence="2" key="1">
    <citation type="submission" date="2016-01" db="EMBL/GenBank/DDBJ databases">
        <authorList>
            <person name="Regsiter A."/>
            <person name="william w."/>
        </authorList>
    </citation>
    <scope>NUCLEOTIDE SEQUENCE [LARGE SCALE GENOMIC DNA]</scope>
    <source>
        <strain evidence="2">CFBP 6623</strain>
    </source>
</reference>
<name>A0A1S7NMM9_9HYPH</name>
<accession>A0A1S7NMM9</accession>
<keyword evidence="2" id="KW-1185">Reference proteome</keyword>
<gene>
    <name evidence="1" type="ORF">AGR3A_Cc120045</name>
</gene>
<organism evidence="1 2">
    <name type="scientific">Agrobacterium tomkonis CFBP 6623</name>
    <dbReference type="NCBI Taxonomy" id="1183432"/>
    <lineage>
        <taxon>Bacteria</taxon>
        <taxon>Pseudomonadati</taxon>
        <taxon>Pseudomonadota</taxon>
        <taxon>Alphaproteobacteria</taxon>
        <taxon>Hyphomicrobiales</taxon>
        <taxon>Rhizobiaceae</taxon>
        <taxon>Rhizobium/Agrobacterium group</taxon>
        <taxon>Agrobacterium</taxon>
        <taxon>Agrobacterium tumefaciens complex</taxon>
    </lineage>
</organism>
<dbReference type="AlphaFoldDB" id="A0A1S7NMM9"/>
<evidence type="ECO:0000313" key="1">
    <source>
        <dbReference type="EMBL" id="CUX09214.1"/>
    </source>
</evidence>
<sequence>MALLLYSDQLRNRVAARTARERDLR</sequence>
<dbReference type="EMBL" id="FBWK01000004">
    <property type="protein sequence ID" value="CUX09214.1"/>
    <property type="molecule type" value="Genomic_DNA"/>
</dbReference>
<protein>
    <submittedName>
        <fullName evidence="1">Uncharacterized protein</fullName>
    </submittedName>
</protein>
<evidence type="ECO:0000313" key="2">
    <source>
        <dbReference type="Proteomes" id="UP000191988"/>
    </source>
</evidence>
<proteinExistence type="predicted"/>
<dbReference type="Proteomes" id="UP000191988">
    <property type="component" value="Unassembled WGS sequence"/>
</dbReference>